<keyword evidence="4" id="KW-0804">Transcription</keyword>
<evidence type="ECO:0000256" key="4">
    <source>
        <dbReference type="ARBA" id="ARBA00023163"/>
    </source>
</evidence>
<reference evidence="9 10" key="1">
    <citation type="journal article" date="2023" name="Hortic Res">
        <title>Pangenome of water caltrop reveals structural variations and asymmetric subgenome divergence after allopolyploidization.</title>
        <authorList>
            <person name="Zhang X."/>
            <person name="Chen Y."/>
            <person name="Wang L."/>
            <person name="Yuan Y."/>
            <person name="Fang M."/>
            <person name="Shi L."/>
            <person name="Lu R."/>
            <person name="Comes H.P."/>
            <person name="Ma Y."/>
            <person name="Chen Y."/>
            <person name="Huang G."/>
            <person name="Zhou Y."/>
            <person name="Zheng Z."/>
            <person name="Qiu Y."/>
        </authorList>
    </citation>
    <scope>NUCLEOTIDE SEQUENCE [LARGE SCALE GENOMIC DNA]</scope>
    <source>
        <strain evidence="9">F231</strain>
    </source>
</reference>
<dbReference type="PROSITE" id="PS51293">
    <property type="entry name" value="SANT"/>
    <property type="match status" value="1"/>
</dbReference>
<proteinExistence type="predicted"/>
<protein>
    <submittedName>
        <fullName evidence="9">Uncharacterized protein</fullName>
    </submittedName>
</protein>
<dbReference type="InterPro" id="IPR009057">
    <property type="entry name" value="Homeodomain-like_sf"/>
</dbReference>
<dbReference type="GO" id="GO:0003677">
    <property type="term" value="F:DNA binding"/>
    <property type="evidence" value="ECO:0007669"/>
    <property type="project" value="UniProtKB-KW"/>
</dbReference>
<dbReference type="Proteomes" id="UP001346149">
    <property type="component" value="Unassembled WGS sequence"/>
</dbReference>
<evidence type="ECO:0000256" key="1">
    <source>
        <dbReference type="ARBA" id="ARBA00004123"/>
    </source>
</evidence>
<organism evidence="9 10">
    <name type="scientific">Trapa natans</name>
    <name type="common">Water chestnut</name>
    <dbReference type="NCBI Taxonomy" id="22666"/>
    <lineage>
        <taxon>Eukaryota</taxon>
        <taxon>Viridiplantae</taxon>
        <taxon>Streptophyta</taxon>
        <taxon>Embryophyta</taxon>
        <taxon>Tracheophyta</taxon>
        <taxon>Spermatophyta</taxon>
        <taxon>Magnoliopsida</taxon>
        <taxon>eudicotyledons</taxon>
        <taxon>Gunneridae</taxon>
        <taxon>Pentapetalae</taxon>
        <taxon>rosids</taxon>
        <taxon>malvids</taxon>
        <taxon>Myrtales</taxon>
        <taxon>Lythraceae</taxon>
        <taxon>Trapa</taxon>
    </lineage>
</organism>
<evidence type="ECO:0000313" key="9">
    <source>
        <dbReference type="EMBL" id="KAK4787386.1"/>
    </source>
</evidence>
<keyword evidence="5" id="KW-0539">Nucleus</keyword>
<dbReference type="InterPro" id="IPR017930">
    <property type="entry name" value="Myb_dom"/>
</dbReference>
<keyword evidence="10" id="KW-1185">Reference proteome</keyword>
<sequence>MESNYPNYGEGVYFNQNGMALPPLEPPATASATTASTTTASATTAREIGEGVYFNQNGMVLPPLEPPARASATTAREIPVKKMRKPYTITKSREIWTEAEHSKFEEAVSLYKRNWKRIQEYIGSKTVIQIRSHAQKHFIKMKMNGKEELVPPPRPKRKASHPYPQKASECGKSKLA</sequence>
<dbReference type="CDD" id="cd00167">
    <property type="entry name" value="SANT"/>
    <property type="match status" value="1"/>
</dbReference>
<name>A0AAN7LYD0_TRANT</name>
<dbReference type="SMART" id="SM00717">
    <property type="entry name" value="SANT"/>
    <property type="match status" value="1"/>
</dbReference>
<dbReference type="GO" id="GO:0010468">
    <property type="term" value="P:regulation of gene expression"/>
    <property type="evidence" value="ECO:0007669"/>
    <property type="project" value="UniProtKB-ARBA"/>
</dbReference>
<dbReference type="PANTHER" id="PTHR12802:SF103">
    <property type="entry name" value="PROTEIN REVEILLE 6"/>
    <property type="match status" value="1"/>
</dbReference>
<dbReference type="InterPro" id="IPR017884">
    <property type="entry name" value="SANT_dom"/>
</dbReference>
<evidence type="ECO:0000256" key="6">
    <source>
        <dbReference type="SAM" id="MobiDB-lite"/>
    </source>
</evidence>
<dbReference type="NCBIfam" id="TIGR01557">
    <property type="entry name" value="myb_SHAQKYF"/>
    <property type="match status" value="1"/>
</dbReference>
<gene>
    <name evidence="9" type="ORF">SAY86_011219</name>
</gene>
<evidence type="ECO:0000259" key="7">
    <source>
        <dbReference type="PROSITE" id="PS51293"/>
    </source>
</evidence>
<keyword evidence="2" id="KW-0805">Transcription regulation</keyword>
<evidence type="ECO:0000259" key="8">
    <source>
        <dbReference type="PROSITE" id="PS51294"/>
    </source>
</evidence>
<feature type="domain" description="HTH myb-type" evidence="8">
    <location>
        <begin position="88"/>
        <end position="142"/>
    </location>
</feature>
<dbReference type="PANTHER" id="PTHR12802">
    <property type="entry name" value="SWI/SNF COMPLEX-RELATED"/>
    <property type="match status" value="1"/>
</dbReference>
<dbReference type="Pfam" id="PF00249">
    <property type="entry name" value="Myb_DNA-binding"/>
    <property type="match status" value="1"/>
</dbReference>
<evidence type="ECO:0000256" key="2">
    <source>
        <dbReference type="ARBA" id="ARBA00023015"/>
    </source>
</evidence>
<evidence type="ECO:0000256" key="5">
    <source>
        <dbReference type="ARBA" id="ARBA00023242"/>
    </source>
</evidence>
<comment type="subcellular location">
    <subcellularLocation>
        <location evidence="1">Nucleus</location>
    </subcellularLocation>
</comment>
<dbReference type="Gene3D" id="1.10.10.60">
    <property type="entry name" value="Homeodomain-like"/>
    <property type="match status" value="1"/>
</dbReference>
<feature type="region of interest" description="Disordered" evidence="6">
    <location>
        <begin position="142"/>
        <end position="176"/>
    </location>
</feature>
<dbReference type="AlphaFoldDB" id="A0AAN7LYD0"/>
<dbReference type="GO" id="GO:0005634">
    <property type="term" value="C:nucleus"/>
    <property type="evidence" value="ECO:0007669"/>
    <property type="project" value="UniProtKB-SubCell"/>
</dbReference>
<dbReference type="InterPro" id="IPR006447">
    <property type="entry name" value="Myb_dom_plants"/>
</dbReference>
<feature type="domain" description="SANT" evidence="7">
    <location>
        <begin position="91"/>
        <end position="142"/>
    </location>
</feature>
<evidence type="ECO:0000256" key="3">
    <source>
        <dbReference type="ARBA" id="ARBA00023125"/>
    </source>
</evidence>
<dbReference type="PROSITE" id="PS51294">
    <property type="entry name" value="HTH_MYB"/>
    <property type="match status" value="1"/>
</dbReference>
<evidence type="ECO:0000313" key="10">
    <source>
        <dbReference type="Proteomes" id="UP001346149"/>
    </source>
</evidence>
<dbReference type="InterPro" id="IPR001005">
    <property type="entry name" value="SANT/Myb"/>
</dbReference>
<keyword evidence="3" id="KW-0238">DNA-binding</keyword>
<dbReference type="SUPFAM" id="SSF46689">
    <property type="entry name" value="Homeodomain-like"/>
    <property type="match status" value="1"/>
</dbReference>
<comment type="caution">
    <text evidence="9">The sequence shown here is derived from an EMBL/GenBank/DDBJ whole genome shotgun (WGS) entry which is preliminary data.</text>
</comment>
<dbReference type="EMBL" id="JAXQNO010000012">
    <property type="protein sequence ID" value="KAK4787386.1"/>
    <property type="molecule type" value="Genomic_DNA"/>
</dbReference>
<accession>A0AAN7LYD0</accession>